<evidence type="ECO:0000256" key="11">
    <source>
        <dbReference type="ARBA" id="ARBA00023014"/>
    </source>
</evidence>
<dbReference type="Gene3D" id="2.20.25.90">
    <property type="entry name" value="ADC-like domains"/>
    <property type="match status" value="1"/>
</dbReference>
<evidence type="ECO:0000256" key="6">
    <source>
        <dbReference type="ARBA" id="ARBA00022505"/>
    </source>
</evidence>
<dbReference type="OrthoDB" id="9759518at2"/>
<comment type="subcellular location">
    <subcellularLocation>
        <location evidence="3">Cell envelope</location>
    </subcellularLocation>
</comment>
<dbReference type="PANTHER" id="PTHR43742:SF6">
    <property type="entry name" value="OXIDOREDUCTASE YYAE-RELATED"/>
    <property type="match status" value="1"/>
</dbReference>
<dbReference type="GO" id="GO:0051539">
    <property type="term" value="F:4 iron, 4 sulfur cluster binding"/>
    <property type="evidence" value="ECO:0007669"/>
    <property type="project" value="UniProtKB-KW"/>
</dbReference>
<gene>
    <name evidence="14" type="ORF">F7Q92_12205</name>
</gene>
<dbReference type="Gene3D" id="3.40.50.12440">
    <property type="match status" value="3"/>
</dbReference>
<dbReference type="SUPFAM" id="SSF53706">
    <property type="entry name" value="Formate dehydrogenase/DMSO reductase, domains 1-3"/>
    <property type="match status" value="1"/>
</dbReference>
<dbReference type="InterPro" id="IPR006656">
    <property type="entry name" value="Mopterin_OxRdtase"/>
</dbReference>
<organism evidence="14 15">
    <name type="scientific">Ideonella dechloratans</name>
    <dbReference type="NCBI Taxonomy" id="36863"/>
    <lineage>
        <taxon>Bacteria</taxon>
        <taxon>Pseudomonadati</taxon>
        <taxon>Pseudomonadota</taxon>
        <taxon>Betaproteobacteria</taxon>
        <taxon>Burkholderiales</taxon>
        <taxon>Sphaerotilaceae</taxon>
        <taxon>Ideonella</taxon>
    </lineage>
</organism>
<dbReference type="PROSITE" id="PS51669">
    <property type="entry name" value="4FE4S_MOW_BIS_MGD"/>
    <property type="match status" value="1"/>
</dbReference>
<evidence type="ECO:0000256" key="1">
    <source>
        <dbReference type="ARBA" id="ARBA00001942"/>
    </source>
</evidence>
<comment type="cofactor">
    <cofactor evidence="2">
        <name>[4Fe-4S] cluster</name>
        <dbReference type="ChEBI" id="CHEBI:49883"/>
    </cofactor>
</comment>
<comment type="caution">
    <text evidence="14">The sequence shown here is derived from an EMBL/GenBank/DDBJ whole genome shotgun (WGS) entry which is preliminary data.</text>
</comment>
<dbReference type="PANTHER" id="PTHR43742">
    <property type="entry name" value="TRIMETHYLAMINE-N-OXIDE REDUCTASE"/>
    <property type="match status" value="1"/>
</dbReference>
<sequence>MNSPDEHNGRRRFLQFSAAALASAAASPSLWAFSKIQPIEDPLKDYPYRDWEDLYRKEWTWDSVGVMTHSNGCVAGCAWNVFVKNGIPMREEQISKYPQLPGIPDMNPRGCQKGAVYCSWSKQPDHIKWPLKRVGERGERKWKRISWDEALTEIADKIIDTTVKRGPGNIYIPKRPFAVITNTAYTRMTKLLGAISPDATSMTGDLYTGIQTVRVPASTVSTFDDWFTSDLILMWHKNPIVTRIPDAHFLMEARYNGARLVNISADYNPSSIHSDLFVPVTSGTDSHLAAALVNVLIAGKHYKADYLKEQTDLPFLVRTDNGKFLREKDFKADGSDQVFYVWDTKAGKAVLAPGSMGSKDKTLKLGTIDPALEGNFETHGIKVTTVFERLKAEITPYTPEATQATTGVHPSVVRQLAGWIAECKALRILDGYNNQKHFDGFQCGRLKILILTLIGHHGTTGSIDTTFEGWRLEGNSELGTVKGKPGRSVSAVLAQWVWGEQYQRSKDYFNDAQLREELGFGVDEMESMRKESEANGWMPNWQSIKEPVVSITGGINMFATSNGYQHLRDNFLKRCELNVVVDFRLNSGAMYADIVLPAAENTEKLDIRETSVTRFIHAFGQPVKPMYERKTDWQIMVALAAKIQERAKARGIARVDDPEIKSGIDFDKIYDEFTMNGKVVTDEQAVRFVMDNSKALGPGTYEEVMKNGFVAVGPSAGKTGPVPKDKPYRPFTVNVTDKKPYGTLTGRLQFYVDHDWFQRLGATVPKPQYRGGVLGPKKYPFVRNSPHARWGVHSFARTEQWMLRHQRGEPDVRMSPKAMAAKGIKDGDMVRIFNDSGEFFAVVKAMPALPDNMLFTEHGWEQYQYKNMTHYNMVSSELINPLELVGGYGHIKYTSGGFNPNRIFYETTVDVEKA</sequence>
<keyword evidence="5" id="KW-0004">4Fe-4S</keyword>
<dbReference type="RefSeq" id="WP_151124414.1">
    <property type="nucleotide sequence ID" value="NZ_CP088082.1"/>
</dbReference>
<evidence type="ECO:0000256" key="8">
    <source>
        <dbReference type="ARBA" id="ARBA00022729"/>
    </source>
</evidence>
<evidence type="ECO:0000259" key="13">
    <source>
        <dbReference type="PROSITE" id="PS51669"/>
    </source>
</evidence>
<keyword evidence="9" id="KW-0560">Oxidoreductase</keyword>
<dbReference type="GO" id="GO:0046872">
    <property type="term" value="F:metal ion binding"/>
    <property type="evidence" value="ECO:0007669"/>
    <property type="project" value="UniProtKB-KW"/>
</dbReference>
<reference evidence="14 15" key="1">
    <citation type="submission" date="2019-09" db="EMBL/GenBank/DDBJ databases">
        <title>Draft genome sequences of 48 bacterial type strains from the CCUG.</title>
        <authorList>
            <person name="Tunovic T."/>
            <person name="Pineiro-Iglesias B."/>
            <person name="Unosson C."/>
            <person name="Inganas E."/>
            <person name="Ohlen M."/>
            <person name="Cardew S."/>
            <person name="Jensie-Markopoulos S."/>
            <person name="Salva-Serra F."/>
            <person name="Jaen-Luchoro D."/>
            <person name="Karlsson R."/>
            <person name="Svensson-Stadler L."/>
            <person name="Chun J."/>
            <person name="Moore E."/>
        </authorList>
    </citation>
    <scope>NUCLEOTIDE SEQUENCE [LARGE SCALE GENOMIC DNA]</scope>
    <source>
        <strain evidence="14 15">CCUG 30977</strain>
    </source>
</reference>
<evidence type="ECO:0000256" key="10">
    <source>
        <dbReference type="ARBA" id="ARBA00023004"/>
    </source>
</evidence>
<evidence type="ECO:0000256" key="9">
    <source>
        <dbReference type="ARBA" id="ARBA00023002"/>
    </source>
</evidence>
<evidence type="ECO:0000256" key="3">
    <source>
        <dbReference type="ARBA" id="ARBA00004196"/>
    </source>
</evidence>
<dbReference type="Proteomes" id="UP000430120">
    <property type="component" value="Unassembled WGS sequence"/>
</dbReference>
<dbReference type="InterPro" id="IPR009010">
    <property type="entry name" value="Asp_de-COase-like_dom_sf"/>
</dbReference>
<dbReference type="PROSITE" id="PS51318">
    <property type="entry name" value="TAT"/>
    <property type="match status" value="1"/>
</dbReference>
<name>A0A643FB97_IDEDE</name>
<dbReference type="Pfam" id="PF01568">
    <property type="entry name" value="Molydop_binding"/>
    <property type="match status" value="1"/>
</dbReference>
<accession>A0A643FB97</accession>
<dbReference type="EMBL" id="VZPB01000026">
    <property type="protein sequence ID" value="KAB0581243.1"/>
    <property type="molecule type" value="Genomic_DNA"/>
</dbReference>
<dbReference type="InterPro" id="IPR006311">
    <property type="entry name" value="TAT_signal"/>
</dbReference>
<dbReference type="InterPro" id="IPR050612">
    <property type="entry name" value="Prok_Mopterin_Oxidored"/>
</dbReference>
<dbReference type="Pfam" id="PF00384">
    <property type="entry name" value="Molybdopterin"/>
    <property type="match status" value="1"/>
</dbReference>
<protein>
    <submittedName>
        <fullName evidence="14">Molybdopterin-dependent oxidoreductase</fullName>
    </submittedName>
</protein>
<comment type="cofactor">
    <cofactor evidence="1">
        <name>Mo-bis(molybdopterin guanine dinucleotide)</name>
        <dbReference type="ChEBI" id="CHEBI:60539"/>
    </cofactor>
</comment>
<dbReference type="CDD" id="cd02776">
    <property type="entry name" value="MopB_CT_Nitrate-R-NarG-like"/>
    <property type="match status" value="1"/>
</dbReference>
<evidence type="ECO:0000256" key="5">
    <source>
        <dbReference type="ARBA" id="ARBA00022485"/>
    </source>
</evidence>
<feature type="domain" description="4Fe-4S Mo/W bis-MGD-type" evidence="13">
    <location>
        <begin position="62"/>
        <end position="125"/>
    </location>
</feature>
<keyword evidence="6" id="KW-0500">Molybdenum</keyword>
<evidence type="ECO:0000256" key="2">
    <source>
        <dbReference type="ARBA" id="ARBA00001966"/>
    </source>
</evidence>
<comment type="similarity">
    <text evidence="4">Belongs to the prokaryotic molybdopterin-containing oxidoreductase family.</text>
</comment>
<keyword evidence="15" id="KW-1185">Reference proteome</keyword>
<dbReference type="NCBIfam" id="TIGR03479">
    <property type="entry name" value="DMSO_red_II_alp"/>
    <property type="match status" value="1"/>
</dbReference>
<feature type="signal peptide" evidence="12">
    <location>
        <begin position="1"/>
        <end position="32"/>
    </location>
</feature>
<dbReference type="InterPro" id="IPR037943">
    <property type="entry name" value="MopB_CT_Nitrate-R-NarG-like"/>
</dbReference>
<keyword evidence="10" id="KW-0408">Iron</keyword>
<dbReference type="InterPro" id="IPR017840">
    <property type="entry name" value="DMSO_Rdtase_II_Mopterin_su"/>
</dbReference>
<dbReference type="AlphaFoldDB" id="A0A643FB97"/>
<evidence type="ECO:0000313" key="14">
    <source>
        <dbReference type="EMBL" id="KAB0581243.1"/>
    </source>
</evidence>
<dbReference type="Gene3D" id="3.40.228.10">
    <property type="entry name" value="Dimethylsulfoxide Reductase, domain 2"/>
    <property type="match status" value="1"/>
</dbReference>
<keyword evidence="11" id="KW-0411">Iron-sulfur</keyword>
<evidence type="ECO:0000256" key="4">
    <source>
        <dbReference type="ARBA" id="ARBA00010312"/>
    </source>
</evidence>
<dbReference type="SUPFAM" id="SSF50692">
    <property type="entry name" value="ADC-like"/>
    <property type="match status" value="1"/>
</dbReference>
<proteinExistence type="inferred from homology"/>
<feature type="chain" id="PRO_5024810540" evidence="12">
    <location>
        <begin position="33"/>
        <end position="914"/>
    </location>
</feature>
<evidence type="ECO:0000256" key="7">
    <source>
        <dbReference type="ARBA" id="ARBA00022723"/>
    </source>
</evidence>
<dbReference type="InterPro" id="IPR006963">
    <property type="entry name" value="Mopterin_OxRdtase_4Fe-4S_dom"/>
</dbReference>
<keyword evidence="7" id="KW-0479">Metal-binding</keyword>
<evidence type="ECO:0000313" key="15">
    <source>
        <dbReference type="Proteomes" id="UP000430120"/>
    </source>
</evidence>
<dbReference type="CDD" id="cd02750">
    <property type="entry name" value="MopB_Nitrate-R-NarG-like"/>
    <property type="match status" value="1"/>
</dbReference>
<dbReference type="InterPro" id="IPR006657">
    <property type="entry name" value="MoPterin_dinucl-bd_dom"/>
</dbReference>
<keyword evidence="8 12" id="KW-0732">Signal</keyword>
<dbReference type="GO" id="GO:0016491">
    <property type="term" value="F:oxidoreductase activity"/>
    <property type="evidence" value="ECO:0007669"/>
    <property type="project" value="UniProtKB-KW"/>
</dbReference>
<dbReference type="GO" id="GO:0043546">
    <property type="term" value="F:molybdopterin cofactor binding"/>
    <property type="evidence" value="ECO:0007669"/>
    <property type="project" value="InterPro"/>
</dbReference>
<dbReference type="GO" id="GO:0030313">
    <property type="term" value="C:cell envelope"/>
    <property type="evidence" value="ECO:0007669"/>
    <property type="project" value="UniProtKB-SubCell"/>
</dbReference>
<evidence type="ECO:0000256" key="12">
    <source>
        <dbReference type="SAM" id="SignalP"/>
    </source>
</evidence>